<name>A0AAD3CNE5_9STRA</name>
<dbReference type="Proteomes" id="UP001054902">
    <property type="component" value="Unassembled WGS sequence"/>
</dbReference>
<dbReference type="PROSITE" id="PS51294">
    <property type="entry name" value="HTH_MYB"/>
    <property type="match status" value="3"/>
</dbReference>
<protein>
    <submittedName>
        <fullName evidence="4">Uncharacterized protein</fullName>
    </submittedName>
</protein>
<evidence type="ECO:0000259" key="2">
    <source>
        <dbReference type="PROSITE" id="PS50090"/>
    </source>
</evidence>
<evidence type="ECO:0000259" key="3">
    <source>
        <dbReference type="PROSITE" id="PS51294"/>
    </source>
</evidence>
<feature type="domain" description="Myb-like" evidence="2">
    <location>
        <begin position="642"/>
        <end position="696"/>
    </location>
</feature>
<feature type="domain" description="Myb-like" evidence="2">
    <location>
        <begin position="595"/>
        <end position="641"/>
    </location>
</feature>
<dbReference type="Gene3D" id="1.10.10.60">
    <property type="entry name" value="Homeodomain-like"/>
    <property type="match status" value="3"/>
</dbReference>
<feature type="region of interest" description="Disordered" evidence="1">
    <location>
        <begin position="22"/>
        <end position="190"/>
    </location>
</feature>
<organism evidence="4 5">
    <name type="scientific">Chaetoceros tenuissimus</name>
    <dbReference type="NCBI Taxonomy" id="426638"/>
    <lineage>
        <taxon>Eukaryota</taxon>
        <taxon>Sar</taxon>
        <taxon>Stramenopiles</taxon>
        <taxon>Ochrophyta</taxon>
        <taxon>Bacillariophyta</taxon>
        <taxon>Coscinodiscophyceae</taxon>
        <taxon>Chaetocerotophycidae</taxon>
        <taxon>Chaetocerotales</taxon>
        <taxon>Chaetocerotaceae</taxon>
        <taxon>Chaetoceros</taxon>
    </lineage>
</organism>
<feature type="domain" description="HTH myb-type" evidence="3">
    <location>
        <begin position="614"/>
        <end position="641"/>
    </location>
</feature>
<dbReference type="GO" id="GO:0000978">
    <property type="term" value="F:RNA polymerase II cis-regulatory region sequence-specific DNA binding"/>
    <property type="evidence" value="ECO:0007669"/>
    <property type="project" value="TreeGrafter"/>
</dbReference>
<gene>
    <name evidence="4" type="ORF">CTEN210_05639</name>
</gene>
<dbReference type="Pfam" id="PF00249">
    <property type="entry name" value="Myb_DNA-binding"/>
    <property type="match status" value="1"/>
</dbReference>
<dbReference type="SMART" id="SM00717">
    <property type="entry name" value="SANT"/>
    <property type="match status" value="3"/>
</dbReference>
<keyword evidence="5" id="KW-1185">Reference proteome</keyword>
<dbReference type="CDD" id="cd00167">
    <property type="entry name" value="SANT"/>
    <property type="match status" value="3"/>
</dbReference>
<evidence type="ECO:0000256" key="1">
    <source>
        <dbReference type="SAM" id="MobiDB-lite"/>
    </source>
</evidence>
<feature type="domain" description="HTH myb-type" evidence="3">
    <location>
        <begin position="642"/>
        <end position="700"/>
    </location>
</feature>
<dbReference type="GO" id="GO:0000981">
    <property type="term" value="F:DNA-binding transcription factor activity, RNA polymerase II-specific"/>
    <property type="evidence" value="ECO:0007669"/>
    <property type="project" value="TreeGrafter"/>
</dbReference>
<dbReference type="PROSITE" id="PS50090">
    <property type="entry name" value="MYB_LIKE"/>
    <property type="match status" value="3"/>
</dbReference>
<dbReference type="InterPro" id="IPR017930">
    <property type="entry name" value="Myb_dom"/>
</dbReference>
<feature type="compositionally biased region" description="Polar residues" evidence="1">
    <location>
        <begin position="149"/>
        <end position="164"/>
    </location>
</feature>
<feature type="compositionally biased region" description="Basic and acidic residues" evidence="1">
    <location>
        <begin position="167"/>
        <end position="176"/>
    </location>
</feature>
<feature type="region of interest" description="Disordered" evidence="1">
    <location>
        <begin position="344"/>
        <end position="385"/>
    </location>
</feature>
<evidence type="ECO:0000313" key="5">
    <source>
        <dbReference type="Proteomes" id="UP001054902"/>
    </source>
</evidence>
<feature type="compositionally biased region" description="Polar residues" evidence="1">
    <location>
        <begin position="477"/>
        <end position="510"/>
    </location>
</feature>
<dbReference type="PANTHER" id="PTHR45614">
    <property type="entry name" value="MYB PROTEIN-RELATED"/>
    <property type="match status" value="1"/>
</dbReference>
<feature type="compositionally biased region" description="Polar residues" evidence="1">
    <location>
        <begin position="355"/>
        <end position="364"/>
    </location>
</feature>
<feature type="compositionally biased region" description="Basic and acidic residues" evidence="1">
    <location>
        <begin position="461"/>
        <end position="472"/>
    </location>
</feature>
<dbReference type="SUPFAM" id="SSF46689">
    <property type="entry name" value="Homeodomain-like"/>
    <property type="match status" value="3"/>
</dbReference>
<feature type="domain" description="HTH myb-type" evidence="3">
    <location>
        <begin position="704"/>
        <end position="752"/>
    </location>
</feature>
<dbReference type="InterPro" id="IPR009057">
    <property type="entry name" value="Homeodomain-like_sf"/>
</dbReference>
<dbReference type="PANTHER" id="PTHR45614:SF271">
    <property type="entry name" value="MYB DNA BINDING PROTEIN_ TRANSCRIPTION FACTOR-LIKE PROTEIN"/>
    <property type="match status" value="1"/>
</dbReference>
<dbReference type="InterPro" id="IPR001005">
    <property type="entry name" value="SANT/Myb"/>
</dbReference>
<dbReference type="GO" id="GO:0005634">
    <property type="term" value="C:nucleus"/>
    <property type="evidence" value="ECO:0007669"/>
    <property type="project" value="TreeGrafter"/>
</dbReference>
<feature type="compositionally biased region" description="Basic and acidic residues" evidence="1">
    <location>
        <begin position="269"/>
        <end position="294"/>
    </location>
</feature>
<dbReference type="AlphaFoldDB" id="A0AAD3CNE5"/>
<feature type="region of interest" description="Disordered" evidence="1">
    <location>
        <begin position="259"/>
        <end position="325"/>
    </location>
</feature>
<reference evidence="4 5" key="1">
    <citation type="journal article" date="2021" name="Sci. Rep.">
        <title>The genome of the diatom Chaetoceros tenuissimus carries an ancient integrated fragment of an extant virus.</title>
        <authorList>
            <person name="Hongo Y."/>
            <person name="Kimura K."/>
            <person name="Takaki Y."/>
            <person name="Yoshida Y."/>
            <person name="Baba S."/>
            <person name="Kobayashi G."/>
            <person name="Nagasaki K."/>
            <person name="Hano T."/>
            <person name="Tomaru Y."/>
        </authorList>
    </citation>
    <scope>NUCLEOTIDE SEQUENCE [LARGE SCALE GENOMIC DNA]</scope>
    <source>
        <strain evidence="4 5">NIES-3715</strain>
    </source>
</reference>
<dbReference type="InterPro" id="IPR050560">
    <property type="entry name" value="MYB_TF"/>
</dbReference>
<feature type="domain" description="Myb-like" evidence="2">
    <location>
        <begin position="697"/>
        <end position="749"/>
    </location>
</feature>
<evidence type="ECO:0000313" key="4">
    <source>
        <dbReference type="EMBL" id="GFH49163.1"/>
    </source>
</evidence>
<feature type="compositionally biased region" description="Basic and acidic residues" evidence="1">
    <location>
        <begin position="425"/>
        <end position="443"/>
    </location>
</feature>
<feature type="compositionally biased region" description="Polar residues" evidence="1">
    <location>
        <begin position="56"/>
        <end position="65"/>
    </location>
</feature>
<dbReference type="EMBL" id="BLLK01000032">
    <property type="protein sequence ID" value="GFH49163.1"/>
    <property type="molecule type" value="Genomic_DNA"/>
</dbReference>
<feature type="region of interest" description="Disordered" evidence="1">
    <location>
        <begin position="425"/>
        <end position="518"/>
    </location>
</feature>
<feature type="compositionally biased region" description="Basic and acidic residues" evidence="1">
    <location>
        <begin position="303"/>
        <end position="313"/>
    </location>
</feature>
<sequence>MVKSNNGIMPLEVDTFDVIDNKSRNDMHRMPNSTTNRSFREADTPKHHNKKHPDSESSGYPNQSPYHYGSHPQGHHGKFYGRHPQGMHPAAMVSPGGSHRYNNHYYPPHPHDGKSRSPYPQQYRNRASPGFHNDNRYNGPTPHFHSNERSQNMDFSRSISTSFAEKNGIEDRRDDISLGDDDPWKNSLNQVPSIDFDSKYDNQSSLDRICPDLSSDISDSTDVKKKKARDARTLQTIPSMGDNFDFDINQQRSGLGELQLCSTGSSDNLFKKEPQSTKREREVKHKESQKKDHSSSMFAFDDLTMKERRDAPPTKRTRSNSGEERDLYTAFSIESMGSFAQQTDDVLPDFDHPSQSKNTKPLSRTQEEPLNDDQHGSGRDLTSNLSWDIKGQDSFGGGFSVSSHLTDGITDDVLGKSFSFGDDDFTKPSQEAKDSRVNDHNDTDFDNIDPISTLNPSESIDLERRTENHQDSRGFPPNSSTWVSNTSSQGGSFMESQGQKPNSGPYTPTHHSPYGMRPPHYPNNRHMYRPAGPYMGQHSSGQHSFLPPAFQPPPSGMAGPPMSRGAPVPVYLIPSPHGGDNMNLKSPVKTTKGYNWGKSDDSRLQEILKKYKTPKDWEAIAREFGNGRTAKECNERWIRYLKPGVRKGQWQDHEDAIVIEAVTSCKEQPFTRWSDLAQKLPGRVGKQIRDRWVNHLNPNINHMPFTKEDDMKLWEGHKQLGKRWVEISTKFFNSSRSENHIKNRWYSASFKKFVASEFGPDAYVSEKGSKKGGRAKKQ</sequence>
<comment type="caution">
    <text evidence="4">The sequence shown here is derived from an EMBL/GenBank/DDBJ whole genome shotgun (WGS) entry which is preliminary data.</text>
</comment>
<proteinExistence type="predicted"/>
<dbReference type="Pfam" id="PF13921">
    <property type="entry name" value="Myb_DNA-bind_6"/>
    <property type="match status" value="1"/>
</dbReference>
<accession>A0AAD3CNE5</accession>